<dbReference type="CDD" id="cd00118">
    <property type="entry name" value="LysM"/>
    <property type="match status" value="1"/>
</dbReference>
<dbReference type="InterPro" id="IPR050708">
    <property type="entry name" value="T6SS_VgrG/RHS"/>
</dbReference>
<dbReference type="Pfam" id="PF05593">
    <property type="entry name" value="RHS_repeat"/>
    <property type="match status" value="1"/>
</dbReference>
<name>B5XHI2_COXBN</name>
<dbReference type="PANTHER" id="PTHR32305">
    <property type="match status" value="1"/>
</dbReference>
<dbReference type="RefSeq" id="WP_011997221.1">
    <property type="nucleotide sequence ID" value="NC_009727.1"/>
</dbReference>
<evidence type="ECO:0000313" key="3">
    <source>
        <dbReference type="EMBL" id="ACI23202.1"/>
    </source>
</evidence>
<dbReference type="PROSITE" id="PS51782">
    <property type="entry name" value="LYSM"/>
    <property type="match status" value="1"/>
</dbReference>
<accession>B5XHI2</accession>
<dbReference type="Proteomes" id="UP000008555">
    <property type="component" value="Chromosome"/>
</dbReference>
<proteinExistence type="predicted"/>
<protein>
    <submittedName>
        <fullName evidence="3">Wall-associated protein</fullName>
    </submittedName>
</protein>
<dbReference type="InterPro" id="IPR006530">
    <property type="entry name" value="YD"/>
</dbReference>
<dbReference type="HOGENOM" id="CLU_234162_0_0_6"/>
<feature type="region of interest" description="Disordered" evidence="1">
    <location>
        <begin position="834"/>
        <end position="857"/>
    </location>
</feature>
<dbReference type="NCBIfam" id="TIGR01643">
    <property type="entry name" value="YD_repeat_2x"/>
    <property type="match status" value="3"/>
</dbReference>
<evidence type="ECO:0000256" key="1">
    <source>
        <dbReference type="SAM" id="MobiDB-lite"/>
    </source>
</evidence>
<sequence>MGARRPNEGPAPRLKRNGKGHITEQFLPAFRYLKPGTAEPFQTALTIGTQFPDFGQCSLSWPAPAEIFWVAQLTLDNTDGNSPPQIFTPVKKTIGGQDRLGIDITAFTADRYTFVLTYYYQDPDTKIINPNPVKEASGTITLDTSHTENARHLAAKFLDDSTVLLTGKTEGVLGVALLQGDTVVSKAGLSSTAVPGRYTIPLDDQVSGEYSFVPITSSSAVDEPLTLDQVSAKGNQVVFRQTIVDGTFEFPLGYMFETSWAGLPPHCERIQLVVDVLVESSYKEIVKTLDASVGHFTWGGWIPFLTPSNRLYALDKKGKPWYLGDAANPTLSDKTKIPPYLYFIPKDESVIPDYLSVIDASGHIVRTAALTEWMDGMYRAGVSGLPNPQQFHYQPFALSGPNPQTKPLLSDTLHTAKLSPRLLFRQFCIPDFTLERFYEVFQMPYTYFHWSLPKDRAMYPMQLRYQSSSEAHRFLGNGYAPLWYIGQNYPYGNLSLDLWLDNQWVTVFSGEPIKSVAPSAYYHVNALVMQSLPAEVKSAKLEYLEDTGDERAFLWRSLTATLVGQTLVADVNSLNSGPGLYRYRLQLLDSEGRCLPLHQLNLSPSMQVEAGWITGSFSVKEYAGDELACGTKDAYEWSYPTRAQTVDRWGNVLETKDELGNITNYAYNTANKPLTQTAPPVDYTDERGIVHPADRSMTRYGYDAMHQPIAEQSPAGGVTAHWRNQAGEVIKSVRPDGVWEEKEYDGLGRHITIKDAKRATNFEYDAGDRLIATTDAMGWVTRYTYNERNQHQSRTNPAGETMRFDYDERDREVLTVQPGGQKRLCHYDRAGELLSEDDGEGPPLTWTRDPFGHARTHTDKGNATVRYKRNHLQQVTAVNTTQAGDHGTQFVWLDKDHKQPVPSAALRYLFDEAGHLIWALDDANQLQTRYRIEASGRTIGERFIDSDGQVRQDTLITRDAKGRITAMEDVRMAAKYTYDQNDNRRSTQIWYKQLSAEPGGNTHRIAIDNATNWFAYNAADVMTIDRGVLDPTTHTIGLAPGKGTELRYDEAGWRQTERTLSSSGAAQDTTIRYYVNGLVKSTAAPGKIVTYKYDQASRRTGYQVDTGQTTTVTTTTYNANGWVTSQSEQKQTSPIDPLKPQYETHYETFNAEGEAKLQETWTPEQSNWELYDNLPSKFVGFDRWQIKENKGTETRKGGEYKTYGTVYVTYDANGNYQSVSGDLQDKESFRWFRVNQEGRVVYKENAQGEEYFIYDPNGDVLGWVGDLPSDPTSSQVPTKVNFDPLYHNVSEQWPPPMPSQYTAQAGDTFESIAQALYGDPDFDYIIAQANGYSPGDAVPLGMVLTIPQFTITDTHNKAGEFVPYNPGAIIGTLYPYMPIPPRKPPPPVHDHFFAELLEFFVGALIMAFAPELEGALLGLFGTSLAGEMLSGALAYGIMSATADVVEQTIGIIAGVQTHFSWKEVALQLEQGAITGALTGALQAGGLLGRAMAGEANSLFAGAQQSAGAWRQLGMNLLDNEMLTVGGELALMATGQKKRFNWKDVLNTLVQTAINAGSAKAAHNLFPTARLEARWLSDLLNGELGDFFSAELYKDHFDPAISAARAMGVYAGQRAAQAVHTAYQHHRESQMREKAEAEALYRAWRAKHDETPEDMSAEFFAQGSDANGANPQSSNNPMGGSTSPPHNPPRTSKDPSFFARQALDGSKATLSAPQLRKEARNEAAATKDWAAVKNRSLQDTLTSQMMAGEESKNVSPFRETLQSPVTWMATAFESGEHLAPQLLQRAQAGRIQMALMNENWLRFEAQLGLQLQVGEPTLGMVRQAHLTQTMQLANRFQYLEGVGRGLEWLGRAALPLEVGAGILETGVKLNAAPPEEREHVLYQQVGKVGGEIIGGSFGGFLGTTAGIPGGPIAMFAGGVSIGVLGAATGARLGQDFTESAYQYHQIIDSALKTSVMTFFPAPIQPMIERELHFMSEYFQPSSRGGSKW</sequence>
<gene>
    <name evidence="3" type="ORF">CBUD_1691a</name>
</gene>
<organism evidence="3 4">
    <name type="scientific">Coxiella burnetii (strain Dugway 5J108-111)</name>
    <dbReference type="NCBI Taxonomy" id="434922"/>
    <lineage>
        <taxon>Bacteria</taxon>
        <taxon>Pseudomonadati</taxon>
        <taxon>Pseudomonadota</taxon>
        <taxon>Gammaproteobacteria</taxon>
        <taxon>Legionellales</taxon>
        <taxon>Coxiellaceae</taxon>
        <taxon>Coxiella</taxon>
    </lineage>
</organism>
<feature type="domain" description="LysM" evidence="2">
    <location>
        <begin position="1299"/>
        <end position="1346"/>
    </location>
</feature>
<dbReference type="PANTHER" id="PTHR32305:SF15">
    <property type="entry name" value="PROTEIN RHSA-RELATED"/>
    <property type="match status" value="1"/>
</dbReference>
<dbReference type="InterPro" id="IPR036779">
    <property type="entry name" value="LysM_dom_sf"/>
</dbReference>
<dbReference type="InterPro" id="IPR018392">
    <property type="entry name" value="LysM"/>
</dbReference>
<evidence type="ECO:0000259" key="2">
    <source>
        <dbReference type="PROSITE" id="PS51782"/>
    </source>
</evidence>
<dbReference type="SMART" id="SM00257">
    <property type="entry name" value="LysM"/>
    <property type="match status" value="1"/>
</dbReference>
<dbReference type="InterPro" id="IPR031325">
    <property type="entry name" value="RHS_repeat"/>
</dbReference>
<evidence type="ECO:0000313" key="4">
    <source>
        <dbReference type="Proteomes" id="UP000008555"/>
    </source>
</evidence>
<dbReference type="Gene3D" id="2.180.10.10">
    <property type="entry name" value="RHS repeat-associated core"/>
    <property type="match status" value="2"/>
</dbReference>
<feature type="region of interest" description="Disordered" evidence="1">
    <location>
        <begin position="1662"/>
        <end position="1726"/>
    </location>
</feature>
<dbReference type="EMBL" id="CP000733">
    <property type="protein sequence ID" value="ACI23202.1"/>
    <property type="molecule type" value="Genomic_DNA"/>
</dbReference>
<feature type="compositionally biased region" description="Polar residues" evidence="1">
    <location>
        <begin position="1663"/>
        <end position="1683"/>
    </location>
</feature>
<dbReference type="KEGG" id="cbd:CBUD_1691a"/>
<reference evidence="3 4" key="1">
    <citation type="journal article" date="2009" name="Infect. Immun.">
        <title>Comparative genomics reveal extensive transposon-mediated genomic plasticity and diversity among potential effector proteins within the genus Coxiella.</title>
        <authorList>
            <person name="Beare P.A."/>
            <person name="Unsworth N."/>
            <person name="Andoh M."/>
            <person name="Voth D.E."/>
            <person name="Omsland A."/>
            <person name="Gilk S.D."/>
            <person name="Williams K.P."/>
            <person name="Sobral B.W."/>
            <person name="Kupko J.J.III."/>
            <person name="Porcella S.F."/>
            <person name="Samuel J.E."/>
            <person name="Heinzen R.A."/>
        </authorList>
    </citation>
    <scope>NUCLEOTIDE SEQUENCE [LARGE SCALE GENOMIC DNA]</scope>
    <source>
        <strain evidence="3 4">Dugway 5J108-111</strain>
    </source>
</reference>
<dbReference type="Gene3D" id="3.10.350.10">
    <property type="entry name" value="LysM domain"/>
    <property type="match status" value="1"/>
</dbReference>